<protein>
    <submittedName>
        <fullName evidence="2">BadM/Rrf2 family transcriptional regulator</fullName>
    </submittedName>
</protein>
<dbReference type="PROSITE" id="PS01332">
    <property type="entry name" value="HTH_RRF2_1"/>
    <property type="match status" value="1"/>
</dbReference>
<proteinExistence type="predicted"/>
<dbReference type="NCBIfam" id="TIGR02944">
    <property type="entry name" value="suf_reg_Xantho"/>
    <property type="match status" value="1"/>
</dbReference>
<dbReference type="PROSITE" id="PS51197">
    <property type="entry name" value="HTH_RRF2_2"/>
    <property type="match status" value="1"/>
</dbReference>
<dbReference type="SUPFAM" id="SSF46785">
    <property type="entry name" value="Winged helix' DNA-binding domain"/>
    <property type="match status" value="1"/>
</dbReference>
<dbReference type="InterPro" id="IPR036388">
    <property type="entry name" value="WH-like_DNA-bd_sf"/>
</dbReference>
<dbReference type="KEGG" id="sphk:SKP52_05065"/>
<dbReference type="InterPro" id="IPR030489">
    <property type="entry name" value="TR_Rrf2-type_CS"/>
</dbReference>
<dbReference type="PANTHER" id="PTHR33221:SF2">
    <property type="entry name" value="TRANSCRIPTIONAL REGULATOR"/>
    <property type="match status" value="1"/>
</dbReference>
<dbReference type="InterPro" id="IPR036390">
    <property type="entry name" value="WH_DNA-bd_sf"/>
</dbReference>
<evidence type="ECO:0000256" key="1">
    <source>
        <dbReference type="SAM" id="MobiDB-lite"/>
    </source>
</evidence>
<evidence type="ECO:0000313" key="3">
    <source>
        <dbReference type="Proteomes" id="UP000030907"/>
    </source>
</evidence>
<dbReference type="Proteomes" id="UP000030907">
    <property type="component" value="Chromosome"/>
</dbReference>
<dbReference type="PANTHER" id="PTHR33221">
    <property type="entry name" value="WINGED HELIX-TURN-HELIX TRANSCRIPTIONAL REGULATOR, RRF2 FAMILY"/>
    <property type="match status" value="1"/>
</dbReference>
<dbReference type="HOGENOM" id="CLU_107144_1_2_5"/>
<dbReference type="GO" id="GO:0003700">
    <property type="term" value="F:DNA-binding transcription factor activity"/>
    <property type="evidence" value="ECO:0007669"/>
    <property type="project" value="TreeGrafter"/>
</dbReference>
<feature type="region of interest" description="Disordered" evidence="1">
    <location>
        <begin position="150"/>
        <end position="174"/>
    </location>
</feature>
<dbReference type="GO" id="GO:0005829">
    <property type="term" value="C:cytosol"/>
    <property type="evidence" value="ECO:0007669"/>
    <property type="project" value="TreeGrafter"/>
</dbReference>
<organism evidence="2 3">
    <name type="scientific">Sphingopyxis fribergensis</name>
    <dbReference type="NCBI Taxonomy" id="1515612"/>
    <lineage>
        <taxon>Bacteria</taxon>
        <taxon>Pseudomonadati</taxon>
        <taxon>Pseudomonadota</taxon>
        <taxon>Alphaproteobacteria</taxon>
        <taxon>Sphingomonadales</taxon>
        <taxon>Sphingomonadaceae</taxon>
        <taxon>Sphingopyxis</taxon>
    </lineage>
</organism>
<keyword evidence="3" id="KW-1185">Reference proteome</keyword>
<dbReference type="EMBL" id="CP009122">
    <property type="protein sequence ID" value="AJA07940.1"/>
    <property type="molecule type" value="Genomic_DNA"/>
</dbReference>
<dbReference type="InterPro" id="IPR014290">
    <property type="entry name" value="SUF_FeS_clus_asmbl_reg"/>
</dbReference>
<dbReference type="STRING" id="1515612.SKP52_05065"/>
<gene>
    <name evidence="2" type="ORF">SKP52_05065</name>
</gene>
<dbReference type="AlphaFoldDB" id="A0A0A7PD47"/>
<dbReference type="RefSeq" id="WP_228383827.1">
    <property type="nucleotide sequence ID" value="NZ_CP009122.1"/>
</dbReference>
<reference evidence="2 3" key="1">
    <citation type="journal article" date="2015" name="Int. J. Syst. Evol. Microbiol.">
        <title>Description of Sphingopyxis fribergensis sp. nov. - a soil bacterium with the ability to degrade styrene and phenylacetic acid.</title>
        <authorList>
            <person name="Oelschlagel M."/>
            <person name="Ruckert C."/>
            <person name="Kalinowski J."/>
            <person name="Schmidt G."/>
            <person name="Schlomann M."/>
            <person name="Tischler D."/>
        </authorList>
    </citation>
    <scope>NUCLEOTIDE SEQUENCE [LARGE SCALE GENOMIC DNA]</scope>
    <source>
        <strain evidence="2 3">Kp5.2</strain>
    </source>
</reference>
<dbReference type="NCBIfam" id="TIGR00738">
    <property type="entry name" value="rrf2_super"/>
    <property type="match status" value="1"/>
</dbReference>
<evidence type="ECO:0000313" key="2">
    <source>
        <dbReference type="EMBL" id="AJA07940.1"/>
    </source>
</evidence>
<name>A0A0A7PD47_9SPHN</name>
<dbReference type="InterPro" id="IPR000944">
    <property type="entry name" value="Tscrpt_reg_Rrf2"/>
</dbReference>
<dbReference type="Gene3D" id="1.10.10.10">
    <property type="entry name" value="Winged helix-like DNA-binding domain superfamily/Winged helix DNA-binding domain"/>
    <property type="match status" value="1"/>
</dbReference>
<accession>A0A0A7PD47</accession>
<dbReference type="Pfam" id="PF02082">
    <property type="entry name" value="Rrf2"/>
    <property type="match status" value="1"/>
</dbReference>
<sequence length="174" mass="17782">MRLSNLADYAVVLMSAAARQCGSVPIHAGMLAEQTGIPGPTAQKLVSQLARAGLLVASRGSGGGVRLARPAAAISVADIIEAVEGPIALTSCVAEGRHDCSLEGSCKVQPHWGVVNGAVRGALQEISLATLSVAPTKPNPFVSSEVETPLDDARPMGLSNPERVEGLEANGILQ</sequence>